<evidence type="ECO:0000259" key="3">
    <source>
        <dbReference type="Pfam" id="PF02926"/>
    </source>
</evidence>
<organism evidence="5 6">
    <name type="scientific">Effrenium voratum</name>
    <dbReference type="NCBI Taxonomy" id="2562239"/>
    <lineage>
        <taxon>Eukaryota</taxon>
        <taxon>Sar</taxon>
        <taxon>Alveolata</taxon>
        <taxon>Dinophyceae</taxon>
        <taxon>Suessiales</taxon>
        <taxon>Symbiodiniaceae</taxon>
        <taxon>Effrenium</taxon>
    </lineage>
</organism>
<comment type="subcellular location">
    <subcellularLocation>
        <location evidence="1">Cytoplasm</location>
    </subcellularLocation>
</comment>
<dbReference type="InterPro" id="IPR007848">
    <property type="entry name" value="Small_mtfrase_dom"/>
</dbReference>
<dbReference type="Gene3D" id="3.40.50.150">
    <property type="entry name" value="Vaccinia Virus protein VP39"/>
    <property type="match status" value="1"/>
</dbReference>
<dbReference type="GO" id="GO:0005737">
    <property type="term" value="C:cytoplasm"/>
    <property type="evidence" value="ECO:0007669"/>
    <property type="project" value="UniProtKB-SubCell"/>
</dbReference>
<dbReference type="Proteomes" id="UP001178507">
    <property type="component" value="Unassembled WGS sequence"/>
</dbReference>
<evidence type="ECO:0000313" key="6">
    <source>
        <dbReference type="Proteomes" id="UP001178507"/>
    </source>
</evidence>
<evidence type="ECO:0000313" key="5">
    <source>
        <dbReference type="EMBL" id="CAJ1403902.1"/>
    </source>
</evidence>
<keyword evidence="2" id="KW-0819">tRNA processing</keyword>
<dbReference type="PANTHER" id="PTHR14911">
    <property type="entry name" value="THUMP DOMAIN-CONTAINING"/>
    <property type="match status" value="1"/>
</dbReference>
<keyword evidence="6" id="KW-1185">Reference proteome</keyword>
<dbReference type="CDD" id="cd02440">
    <property type="entry name" value="AdoMet_MTases"/>
    <property type="match status" value="1"/>
</dbReference>
<dbReference type="InterPro" id="IPR004114">
    <property type="entry name" value="THUMP_dom"/>
</dbReference>
<protein>
    <submittedName>
        <fullName evidence="5">Uncharacterized protein</fullName>
    </submittedName>
</protein>
<evidence type="ECO:0000256" key="1">
    <source>
        <dbReference type="ARBA" id="ARBA00004496"/>
    </source>
</evidence>
<feature type="domain" description="THUMP" evidence="3">
    <location>
        <begin position="126"/>
        <end position="191"/>
    </location>
</feature>
<gene>
    <name evidence="5" type="ORF">EVOR1521_LOCUS26465</name>
</gene>
<dbReference type="GO" id="GO:0030488">
    <property type="term" value="P:tRNA methylation"/>
    <property type="evidence" value="ECO:0007669"/>
    <property type="project" value="TreeGrafter"/>
</dbReference>
<evidence type="ECO:0000256" key="2">
    <source>
        <dbReference type="ARBA" id="ARBA00022694"/>
    </source>
</evidence>
<sequence length="406" mass="44880">MRRGLRLGRLSLGFALYRGRLCLTPSHWLLCTRGLEPEAESLVRQLHENLQLLPRQHLRPPAEDSDIEGHAAVGELLVRLDGPPRSRLPGIIQSYAYVASAQFPDMALPELQRWAQTLHPQLAEAEELIAPPTQRFRVSVVRDGQHNFTSAQAMVAIGSGVGAVMPWKADMKAYDIEVMAIIHRSRITLGLSCAELGESRKGATHPSKLPTEARAWHLTDARHLRFSTARLMLEFGQLQPGEKVLDLCGGCGTIALEAASQFSNVHAVTADVSGKACKLAEEHIQVAESKGLLAEGSRVQVVFRGIAWWRQTTDKFDAVISELPFGVSRCLSMRFLDPEILAAALRRVLRVGGRAALICPRGQTEAVKAKLDPAIWTDWLCRDGNVGGISVHMIRFRRTGWRPQLD</sequence>
<comment type="caution">
    <text evidence="5">The sequence shown here is derived from an EMBL/GenBank/DDBJ whole genome shotgun (WGS) entry which is preliminary data.</text>
</comment>
<dbReference type="GO" id="GO:0003723">
    <property type="term" value="F:RNA binding"/>
    <property type="evidence" value="ECO:0007669"/>
    <property type="project" value="InterPro"/>
</dbReference>
<dbReference type="AlphaFoldDB" id="A0AA36JE03"/>
<accession>A0AA36JE03</accession>
<dbReference type="InterPro" id="IPR029063">
    <property type="entry name" value="SAM-dependent_MTases_sf"/>
</dbReference>
<proteinExistence type="predicted"/>
<dbReference type="PANTHER" id="PTHR14911:SF13">
    <property type="entry name" value="TRNA (GUANINE(6)-N2)-METHYLTRANSFERASE THUMP3"/>
    <property type="match status" value="1"/>
</dbReference>
<dbReference type="EMBL" id="CAUJNA010003515">
    <property type="protein sequence ID" value="CAJ1403902.1"/>
    <property type="molecule type" value="Genomic_DNA"/>
</dbReference>
<dbReference type="Pfam" id="PF05175">
    <property type="entry name" value="MTS"/>
    <property type="match status" value="1"/>
</dbReference>
<reference evidence="5" key="1">
    <citation type="submission" date="2023-08" db="EMBL/GenBank/DDBJ databases">
        <authorList>
            <person name="Chen Y."/>
            <person name="Shah S."/>
            <person name="Dougan E. K."/>
            <person name="Thang M."/>
            <person name="Chan C."/>
        </authorList>
    </citation>
    <scope>NUCLEOTIDE SEQUENCE</scope>
</reference>
<dbReference type="SUPFAM" id="SSF53335">
    <property type="entry name" value="S-adenosyl-L-methionine-dependent methyltransferases"/>
    <property type="match status" value="1"/>
</dbReference>
<feature type="domain" description="Methyltransferase small" evidence="4">
    <location>
        <begin position="230"/>
        <end position="360"/>
    </location>
</feature>
<dbReference type="SUPFAM" id="SSF143437">
    <property type="entry name" value="THUMP domain-like"/>
    <property type="match status" value="1"/>
</dbReference>
<evidence type="ECO:0000259" key="4">
    <source>
        <dbReference type="Pfam" id="PF05175"/>
    </source>
</evidence>
<dbReference type="Gene3D" id="3.30.2130.30">
    <property type="match status" value="1"/>
</dbReference>
<dbReference type="GO" id="GO:0016423">
    <property type="term" value="F:tRNA (guanine) methyltransferase activity"/>
    <property type="evidence" value="ECO:0007669"/>
    <property type="project" value="TreeGrafter"/>
</dbReference>
<dbReference type="Pfam" id="PF02926">
    <property type="entry name" value="THUMP"/>
    <property type="match status" value="1"/>
</dbReference>
<dbReference type="GO" id="GO:0043527">
    <property type="term" value="C:tRNA methyltransferase complex"/>
    <property type="evidence" value="ECO:0007669"/>
    <property type="project" value="UniProtKB-ARBA"/>
</dbReference>
<name>A0AA36JE03_9DINO</name>